<reference evidence="3" key="3">
    <citation type="journal article" date="2005" name="Nature">
        <title>The map-based sequence of the rice genome.</title>
        <authorList>
            <consortium name="International rice genome sequencing project (IRGSP)"/>
            <person name="Matsumoto T."/>
            <person name="Wu J."/>
            <person name="Kanamori H."/>
            <person name="Katayose Y."/>
            <person name="Fujisawa M."/>
            <person name="Namiki N."/>
            <person name="Mizuno H."/>
            <person name="Yamamoto K."/>
            <person name="Antonio B.A."/>
            <person name="Baba T."/>
            <person name="Sakata K."/>
            <person name="Nagamura Y."/>
            <person name="Aoki H."/>
            <person name="Arikawa K."/>
            <person name="Arita K."/>
            <person name="Bito T."/>
            <person name="Chiden Y."/>
            <person name="Fujitsuka N."/>
            <person name="Fukunaka R."/>
            <person name="Hamada M."/>
            <person name="Harada C."/>
            <person name="Hayashi A."/>
            <person name="Hijishita S."/>
            <person name="Honda M."/>
            <person name="Hosokawa S."/>
            <person name="Ichikawa Y."/>
            <person name="Idonuma A."/>
            <person name="Iijima M."/>
            <person name="Ikeda M."/>
            <person name="Ikeno M."/>
            <person name="Ito K."/>
            <person name="Ito S."/>
            <person name="Ito T."/>
            <person name="Ito Y."/>
            <person name="Ito Y."/>
            <person name="Iwabuchi A."/>
            <person name="Kamiya K."/>
            <person name="Karasawa W."/>
            <person name="Kurita K."/>
            <person name="Katagiri S."/>
            <person name="Kikuta A."/>
            <person name="Kobayashi H."/>
            <person name="Kobayashi N."/>
            <person name="Machita K."/>
            <person name="Maehara T."/>
            <person name="Masukawa M."/>
            <person name="Mizubayashi T."/>
            <person name="Mukai Y."/>
            <person name="Nagasaki H."/>
            <person name="Nagata Y."/>
            <person name="Naito S."/>
            <person name="Nakashima M."/>
            <person name="Nakama Y."/>
            <person name="Nakamichi Y."/>
            <person name="Nakamura M."/>
            <person name="Meguro A."/>
            <person name="Negishi M."/>
            <person name="Ohta I."/>
            <person name="Ohta T."/>
            <person name="Okamoto M."/>
            <person name="Ono N."/>
            <person name="Saji S."/>
            <person name="Sakaguchi M."/>
            <person name="Sakai K."/>
            <person name="Shibata M."/>
            <person name="Shimokawa T."/>
            <person name="Song J."/>
            <person name="Takazaki Y."/>
            <person name="Terasawa K."/>
            <person name="Tsugane M."/>
            <person name="Tsuji K."/>
            <person name="Ueda S."/>
            <person name="Waki K."/>
            <person name="Yamagata H."/>
            <person name="Yamamoto M."/>
            <person name="Yamamoto S."/>
            <person name="Yamane H."/>
            <person name="Yoshiki S."/>
            <person name="Yoshihara R."/>
            <person name="Yukawa K."/>
            <person name="Zhong H."/>
            <person name="Yano M."/>
            <person name="Yuan Q."/>
            <person name="Ouyang S."/>
            <person name="Liu J."/>
            <person name="Jones K.M."/>
            <person name="Gansberger K."/>
            <person name="Moffat K."/>
            <person name="Hill J."/>
            <person name="Bera J."/>
            <person name="Fadrosh D."/>
            <person name="Jin S."/>
            <person name="Johri S."/>
            <person name="Kim M."/>
            <person name="Overton L."/>
            <person name="Reardon M."/>
            <person name="Tsitrin T."/>
            <person name="Vuong H."/>
            <person name="Weaver B."/>
            <person name="Ciecko A."/>
            <person name="Tallon L."/>
            <person name="Jackson J."/>
            <person name="Pai G."/>
            <person name="Aken S.V."/>
            <person name="Utterback T."/>
            <person name="Reidmuller S."/>
            <person name="Feldblyum T."/>
            <person name="Hsiao J."/>
            <person name="Zismann V."/>
            <person name="Iobst S."/>
            <person name="de Vazeille A.R."/>
            <person name="Buell C.R."/>
            <person name="Ying K."/>
            <person name="Li Y."/>
            <person name="Lu T."/>
            <person name="Huang Y."/>
            <person name="Zhao Q."/>
            <person name="Feng Q."/>
            <person name="Zhang L."/>
            <person name="Zhu J."/>
            <person name="Weng Q."/>
            <person name="Mu J."/>
            <person name="Lu Y."/>
            <person name="Fan D."/>
            <person name="Liu Y."/>
            <person name="Guan J."/>
            <person name="Zhang Y."/>
            <person name="Yu S."/>
            <person name="Liu X."/>
            <person name="Zhang Y."/>
            <person name="Hong G."/>
            <person name="Han B."/>
            <person name="Choisne N."/>
            <person name="Demange N."/>
            <person name="Orjeda G."/>
            <person name="Samain S."/>
            <person name="Cattolico L."/>
            <person name="Pelletier E."/>
            <person name="Couloux A."/>
            <person name="Segurens B."/>
            <person name="Wincker P."/>
            <person name="D'Hont A."/>
            <person name="Scarpelli C."/>
            <person name="Weissenbach J."/>
            <person name="Salanoubat M."/>
            <person name="Quetier F."/>
            <person name="Yu Y."/>
            <person name="Kim H.R."/>
            <person name="Rambo T."/>
            <person name="Currie J."/>
            <person name="Collura K."/>
            <person name="Luo M."/>
            <person name="Yang T."/>
            <person name="Ammiraju J.S.S."/>
            <person name="Engler F."/>
            <person name="Soderlund C."/>
            <person name="Wing R.A."/>
            <person name="Palmer L.E."/>
            <person name="de la Bastide M."/>
            <person name="Spiegel L."/>
            <person name="Nascimento L."/>
            <person name="Zutavern T."/>
            <person name="O'Shaughnessy A."/>
            <person name="Dike S."/>
            <person name="Dedhia N."/>
            <person name="Preston R."/>
            <person name="Balija V."/>
            <person name="McCombie W.R."/>
            <person name="Chow T."/>
            <person name="Chen H."/>
            <person name="Chung M."/>
            <person name="Chen C."/>
            <person name="Shaw J."/>
            <person name="Wu H."/>
            <person name="Hsiao K."/>
            <person name="Chao Y."/>
            <person name="Chu M."/>
            <person name="Cheng C."/>
            <person name="Hour A."/>
            <person name="Lee P."/>
            <person name="Lin S."/>
            <person name="Lin Y."/>
            <person name="Liou J."/>
            <person name="Liu S."/>
            <person name="Hsing Y."/>
            <person name="Raghuvanshi S."/>
            <person name="Mohanty A."/>
            <person name="Bharti A.K."/>
            <person name="Gaur A."/>
            <person name="Gupta V."/>
            <person name="Kumar D."/>
            <person name="Ravi V."/>
            <person name="Vij S."/>
            <person name="Kapur A."/>
            <person name="Khurana P."/>
            <person name="Khurana P."/>
            <person name="Khurana J.P."/>
            <person name="Tyagi A.K."/>
            <person name="Gaikwad K."/>
            <person name="Singh A."/>
            <person name="Dalal V."/>
            <person name="Srivastava S."/>
            <person name="Dixit A."/>
            <person name="Pal A.K."/>
            <person name="Ghazi I.A."/>
            <person name="Yadav M."/>
            <person name="Pandit A."/>
            <person name="Bhargava A."/>
            <person name="Sureshbabu K."/>
            <person name="Batra K."/>
            <person name="Sharma T.R."/>
            <person name="Mohapatra T."/>
            <person name="Singh N.K."/>
            <person name="Messing J."/>
            <person name="Nelson A.B."/>
            <person name="Fuks G."/>
            <person name="Kavchok S."/>
            <person name="Keizer G."/>
            <person name="Linton E."/>
            <person name="Llaca V."/>
            <person name="Song R."/>
            <person name="Tanyolac B."/>
            <person name="Young S."/>
            <person name="Ho-Il K."/>
            <person name="Hahn J.H."/>
            <person name="Sangsakoo G."/>
            <person name="Vanavichit A."/>
            <person name="de Mattos Luiz.A.T."/>
            <person name="Zimmer P.D."/>
            <person name="Malone G."/>
            <person name="Dellagostin O."/>
            <person name="de Oliveira A.C."/>
            <person name="Bevan M."/>
            <person name="Bancroft I."/>
            <person name="Minx P."/>
            <person name="Cordum H."/>
            <person name="Wilson R."/>
            <person name="Cheng Z."/>
            <person name="Jin W."/>
            <person name="Jiang J."/>
            <person name="Leong S.A."/>
            <person name="Iwama H."/>
            <person name="Gojobori T."/>
            <person name="Itoh T."/>
            <person name="Niimura Y."/>
            <person name="Fujii Y."/>
            <person name="Habara T."/>
            <person name="Sakai H."/>
            <person name="Sato Y."/>
            <person name="Wilson G."/>
            <person name="Kumar K."/>
            <person name="McCouch S."/>
            <person name="Juretic N."/>
            <person name="Hoen D."/>
            <person name="Wright S."/>
            <person name="Bruskiewich R."/>
            <person name="Bureau T."/>
            <person name="Miyao A."/>
            <person name="Hirochika H."/>
            <person name="Nishikawa T."/>
            <person name="Kadowaki K."/>
            <person name="Sugiura M."/>
            <person name="Burr B."/>
            <person name="Sasaki T."/>
        </authorList>
    </citation>
    <scope>NUCLEOTIDE SEQUENCE [LARGE SCALE GENOMIC DNA]</scope>
    <source>
        <strain evidence="3">cv. Nipponbare</strain>
    </source>
</reference>
<reference evidence="2" key="2">
    <citation type="submission" date="2004-06" db="EMBL/GenBank/DDBJ databases">
        <title>Oryza sativa nipponbare(GA3) genomic DNA, chromosome 9, fosmid clone:OSJNOa054B01.</title>
        <authorList>
            <person name="Sasaki T."/>
            <person name="Matsumoto T."/>
            <person name="Fujisawa M."/>
        </authorList>
    </citation>
    <scope>NUCLEOTIDE SEQUENCE</scope>
</reference>
<gene>
    <name evidence="1" type="ORF">OSJNBa0042H24.53</name>
    <name evidence="2" type="ORF">OSJNOa054B01.1</name>
</gene>
<proteinExistence type="predicted"/>
<evidence type="ECO:0000313" key="2">
    <source>
        <dbReference type="EMBL" id="BAD46705.1"/>
    </source>
</evidence>
<evidence type="ECO:0000313" key="3">
    <source>
        <dbReference type="Proteomes" id="UP000000763"/>
    </source>
</evidence>
<reference evidence="3" key="4">
    <citation type="journal article" date="2008" name="Nucleic Acids Res.">
        <title>The rice annotation project database (RAP-DB): 2008 update.</title>
        <authorList>
            <consortium name="The rice annotation project (RAP)"/>
        </authorList>
    </citation>
    <scope>GENOME REANNOTATION</scope>
    <source>
        <strain evidence="3">cv. Nipponbare</strain>
    </source>
</reference>
<name>Q6EQK3_ORYSJ</name>
<dbReference type="Proteomes" id="UP000000763">
    <property type="component" value="Chromosome 9"/>
</dbReference>
<dbReference type="EMBL" id="AP005689">
    <property type="protein sequence ID" value="BAD29067.1"/>
    <property type="molecule type" value="Genomic_DNA"/>
</dbReference>
<accession>Q6EQK3</accession>
<dbReference type="EMBL" id="AP007202">
    <property type="protein sequence ID" value="BAD46705.1"/>
    <property type="molecule type" value="Genomic_DNA"/>
</dbReference>
<reference evidence="1" key="1">
    <citation type="submission" date="2002-09" db="EMBL/GenBank/DDBJ databases">
        <title>Oryza sativa nipponbare(GA3) genomic DNA, chromosome 9, BAC clone:OSJNBa0042H24.</title>
        <authorList>
            <person name="Sasaki T."/>
            <person name="Matsumoto T."/>
            <person name="Katayose Y."/>
        </authorList>
    </citation>
    <scope>NUCLEOTIDE SEQUENCE</scope>
</reference>
<dbReference type="AlphaFoldDB" id="Q6EQK3"/>
<protein>
    <recommendedName>
        <fullName evidence="4">HGWP repeat containing protein-like</fullName>
    </recommendedName>
</protein>
<evidence type="ECO:0008006" key="4">
    <source>
        <dbReference type="Google" id="ProtNLM"/>
    </source>
</evidence>
<sequence length="51" mass="6091">MSLDISACVMKFDVVLIYYYKWFSNFQEFYSDIFNTYLHSSNGYSTTSYSL</sequence>
<evidence type="ECO:0000313" key="1">
    <source>
        <dbReference type="EMBL" id="BAD29067.1"/>
    </source>
</evidence>
<organism evidence="1 3">
    <name type="scientific">Oryza sativa subsp. japonica</name>
    <name type="common">Rice</name>
    <dbReference type="NCBI Taxonomy" id="39947"/>
    <lineage>
        <taxon>Eukaryota</taxon>
        <taxon>Viridiplantae</taxon>
        <taxon>Streptophyta</taxon>
        <taxon>Embryophyta</taxon>
        <taxon>Tracheophyta</taxon>
        <taxon>Spermatophyta</taxon>
        <taxon>Magnoliopsida</taxon>
        <taxon>Liliopsida</taxon>
        <taxon>Poales</taxon>
        <taxon>Poaceae</taxon>
        <taxon>BOP clade</taxon>
        <taxon>Oryzoideae</taxon>
        <taxon>Oryzeae</taxon>
        <taxon>Oryzinae</taxon>
        <taxon>Oryza</taxon>
        <taxon>Oryza sativa</taxon>
    </lineage>
</organism>